<protein>
    <recommendedName>
        <fullName evidence="1">Roadblock/LAMTOR2 domain-containing protein</fullName>
    </recommendedName>
</protein>
<evidence type="ECO:0000259" key="1">
    <source>
        <dbReference type="Pfam" id="PF03259"/>
    </source>
</evidence>
<dbReference type="InterPro" id="IPR004942">
    <property type="entry name" value="Roadblock/LAMTOR2_dom"/>
</dbReference>
<evidence type="ECO:0000313" key="2">
    <source>
        <dbReference type="EMBL" id="UYP47900.1"/>
    </source>
</evidence>
<proteinExistence type="predicted"/>
<dbReference type="EMBL" id="CP104013">
    <property type="protein sequence ID" value="UYP47900.1"/>
    <property type="molecule type" value="Genomic_DNA"/>
</dbReference>
<dbReference type="Gene3D" id="3.30.450.30">
    <property type="entry name" value="Dynein light chain 2a, cytoplasmic"/>
    <property type="match status" value="1"/>
</dbReference>
<gene>
    <name evidence="2" type="ORF">NEF87_004185</name>
</gene>
<dbReference type="SUPFAM" id="SSF103196">
    <property type="entry name" value="Roadblock/LC7 domain"/>
    <property type="match status" value="1"/>
</dbReference>
<feature type="domain" description="Roadblock/LAMTOR2" evidence="1">
    <location>
        <begin position="19"/>
        <end position="98"/>
    </location>
</feature>
<reference evidence="2" key="1">
    <citation type="submission" date="2022-09" db="EMBL/GenBank/DDBJ databases">
        <title>Actin cytoskeleton and complex cell architecture in an #Asgard archaeon.</title>
        <authorList>
            <person name="Ponce Toledo R.I."/>
            <person name="Schleper C."/>
            <person name="Rodrigues Oliveira T."/>
            <person name="Wollweber F."/>
            <person name="Xu J."/>
            <person name="Rittmann S."/>
            <person name="Klingl A."/>
            <person name="Pilhofer M."/>
        </authorList>
    </citation>
    <scope>NUCLEOTIDE SEQUENCE</scope>
    <source>
        <strain evidence="2">B-35</strain>
    </source>
</reference>
<dbReference type="Pfam" id="PF03259">
    <property type="entry name" value="Robl_LC7"/>
    <property type="match status" value="1"/>
</dbReference>
<dbReference type="Proteomes" id="UP001208689">
    <property type="component" value="Chromosome"/>
</dbReference>
<accession>A0ABY6HWU9</accession>
<name>A0ABY6HWU9_9ARCH</name>
<organism evidence="2 3">
    <name type="scientific">Candidatus Lokiarchaeum ossiferum</name>
    <dbReference type="NCBI Taxonomy" id="2951803"/>
    <lineage>
        <taxon>Archaea</taxon>
        <taxon>Promethearchaeati</taxon>
        <taxon>Promethearchaeota</taxon>
        <taxon>Promethearchaeia</taxon>
        <taxon>Promethearchaeales</taxon>
        <taxon>Promethearchaeaceae</taxon>
        <taxon>Candidatus Lokiarchaeum</taxon>
    </lineage>
</organism>
<sequence>MSLNQTDAQQLSAYLANITQNTELDALALVTREGMRLAYSAVPGYEVSPDNLSAMGAVLLQSGNDSVTKIGYNKLIEVVLRGKKSFLVVSAAGRFFLIGASRSIRDLGKTVTVFRYYSKKIGETYQ</sequence>
<evidence type="ECO:0000313" key="3">
    <source>
        <dbReference type="Proteomes" id="UP001208689"/>
    </source>
</evidence>
<keyword evidence="3" id="KW-1185">Reference proteome</keyword>